<proteinExistence type="predicted"/>
<dbReference type="KEGG" id="crw:CROST_007310"/>
<protein>
    <submittedName>
        <fullName evidence="1">Uncharacterized protein</fullName>
    </submittedName>
</protein>
<evidence type="ECO:0000313" key="2">
    <source>
        <dbReference type="Proteomes" id="UP000190951"/>
    </source>
</evidence>
<organism evidence="1 2">
    <name type="scientific">Clostridium felsineum</name>
    <dbReference type="NCBI Taxonomy" id="36839"/>
    <lineage>
        <taxon>Bacteria</taxon>
        <taxon>Bacillati</taxon>
        <taxon>Bacillota</taxon>
        <taxon>Clostridia</taxon>
        <taxon>Eubacteriales</taxon>
        <taxon>Clostridiaceae</taxon>
        <taxon>Clostridium</taxon>
    </lineage>
</organism>
<dbReference type="STRING" id="84029.CROST_15260"/>
<dbReference type="EMBL" id="CP096983">
    <property type="protein sequence ID" value="URZ10023.1"/>
    <property type="molecule type" value="Genomic_DNA"/>
</dbReference>
<accession>A0A1S8MCD1</accession>
<evidence type="ECO:0000313" key="1">
    <source>
        <dbReference type="EMBL" id="URZ10023.1"/>
    </source>
</evidence>
<sequence>MINNIMIIVVVVIVLSISAYFEIFNFYQKKYYENAYKPQIIKFRKISKYPEQFMINGITNVSNDKQYQESSALKMISDVVYPEEKLSIEHINFLMGYTYGTSFNLVNKNFIPFSEPIEGLRISAPFIGLKMDYYTTYSVKLFVDAVKYYISKGYPVLVQLDMCSFLNKAGFYPHSELFVGYDKKGFFYYETIGKQNEEKKYIKMEKLITATNRLNKKFKKPWKYGFCVFTVVEKNKHINDLIKRNGNSLIGEKKNKTATGAQAIGEFAEYIKETKTFNNEWILETLKYSRSDNAKFLEQFFENNSNLKKASELFKEASENYNKSLKIMKKGRNEENINEVSRLLFENSQLEEQIGKLLGKAANDYI</sequence>
<keyword evidence="2" id="KW-1185">Reference proteome</keyword>
<reference evidence="1 2" key="1">
    <citation type="submission" date="2022-04" db="EMBL/GenBank/DDBJ databases">
        <title>Genome sequence of C. roseum typestrain.</title>
        <authorList>
            <person name="Poehlein A."/>
            <person name="Schoch T."/>
            <person name="Duerre P."/>
            <person name="Daniel R."/>
        </authorList>
    </citation>
    <scope>NUCLEOTIDE SEQUENCE [LARGE SCALE GENOMIC DNA]</scope>
    <source>
        <strain evidence="1 2">DSM 7320</strain>
    </source>
</reference>
<dbReference type="AlphaFoldDB" id="A0A1S8MCD1"/>
<dbReference type="Proteomes" id="UP000190951">
    <property type="component" value="Chromosome"/>
</dbReference>
<gene>
    <name evidence="1" type="ORF">CROST_007310</name>
</gene>
<dbReference type="RefSeq" id="WP_077833121.1">
    <property type="nucleotide sequence ID" value="NZ_CP096983.1"/>
</dbReference>
<name>A0A1S8MCD1_9CLOT</name>